<dbReference type="InterPro" id="IPR021927">
    <property type="entry name" value="DUF3540"/>
</dbReference>
<dbReference type="OrthoDB" id="6119047at2"/>
<proteinExistence type="predicted"/>
<keyword evidence="2" id="KW-1185">Reference proteome</keyword>
<dbReference type="RefSeq" id="WP_136348865.1">
    <property type="nucleotide sequence ID" value="NZ_SSOC01000005.1"/>
</dbReference>
<evidence type="ECO:0000313" key="2">
    <source>
        <dbReference type="Proteomes" id="UP000308430"/>
    </source>
</evidence>
<dbReference type="Proteomes" id="UP000308430">
    <property type="component" value="Unassembled WGS sequence"/>
</dbReference>
<name>A0A4S4AV53_9RHOO</name>
<dbReference type="AlphaFoldDB" id="A0A4S4AV53"/>
<evidence type="ECO:0000313" key="1">
    <source>
        <dbReference type="EMBL" id="THF63704.1"/>
    </source>
</evidence>
<accession>A0A4S4AV53</accession>
<reference evidence="1 2" key="1">
    <citation type="submission" date="2019-04" db="EMBL/GenBank/DDBJ databases">
        <title>Azoarcus nasutitermitis sp. nov. isolated from termite nest.</title>
        <authorList>
            <person name="Lin S.-Y."/>
            <person name="Hameed A."/>
            <person name="Hsu Y.-H."/>
            <person name="Young C.-C."/>
        </authorList>
    </citation>
    <scope>NUCLEOTIDE SEQUENCE [LARGE SCALE GENOMIC DNA]</scope>
    <source>
        <strain evidence="1 2">CC-YHH838</strain>
    </source>
</reference>
<organism evidence="1 2">
    <name type="scientific">Pseudothauera nasutitermitis</name>
    <dbReference type="NCBI Taxonomy" id="2565930"/>
    <lineage>
        <taxon>Bacteria</taxon>
        <taxon>Pseudomonadati</taxon>
        <taxon>Pseudomonadota</taxon>
        <taxon>Betaproteobacteria</taxon>
        <taxon>Rhodocyclales</taxon>
        <taxon>Zoogloeaceae</taxon>
        <taxon>Pseudothauera</taxon>
    </lineage>
</organism>
<dbReference type="Pfam" id="PF12059">
    <property type="entry name" value="DUF3540"/>
    <property type="match status" value="1"/>
</dbReference>
<dbReference type="EMBL" id="SSOC01000005">
    <property type="protein sequence ID" value="THF63704.1"/>
    <property type="molecule type" value="Genomic_DNA"/>
</dbReference>
<sequence>MHSVNPAPAEARAQDVRLEETRVAMLLDADTCLLANGRQARRAASCLLELQTGDLVLASRGEGAACHVLHVLERGGAEAALSVPGCRSLALRQAKVSVHAVDSLALVSAGEARLMTLGGSLTLQAPNLFVTVAENLVQQTRHLLSRAGHCLLDVRHLFKLHAQDALLTAERDLKADAERISMG</sequence>
<gene>
    <name evidence="1" type="ORF">E6C76_14035</name>
</gene>
<comment type="caution">
    <text evidence="1">The sequence shown here is derived from an EMBL/GenBank/DDBJ whole genome shotgun (WGS) entry which is preliminary data.</text>
</comment>
<protein>
    <submittedName>
        <fullName evidence="1">DUF3540 domain-containing protein</fullName>
    </submittedName>
</protein>